<organism evidence="1 2">
    <name type="scientific">Eumeta variegata</name>
    <name type="common">Bagworm moth</name>
    <name type="synonym">Eumeta japonica</name>
    <dbReference type="NCBI Taxonomy" id="151549"/>
    <lineage>
        <taxon>Eukaryota</taxon>
        <taxon>Metazoa</taxon>
        <taxon>Ecdysozoa</taxon>
        <taxon>Arthropoda</taxon>
        <taxon>Hexapoda</taxon>
        <taxon>Insecta</taxon>
        <taxon>Pterygota</taxon>
        <taxon>Neoptera</taxon>
        <taxon>Endopterygota</taxon>
        <taxon>Lepidoptera</taxon>
        <taxon>Glossata</taxon>
        <taxon>Ditrysia</taxon>
        <taxon>Tineoidea</taxon>
        <taxon>Psychidae</taxon>
        <taxon>Oiketicinae</taxon>
        <taxon>Eumeta</taxon>
    </lineage>
</organism>
<protein>
    <submittedName>
        <fullName evidence="1">Uncharacterized protein</fullName>
    </submittedName>
</protein>
<gene>
    <name evidence="1" type="ORF">EVAR_27281_1</name>
</gene>
<comment type="caution">
    <text evidence="1">The sequence shown here is derived from an EMBL/GenBank/DDBJ whole genome shotgun (WGS) entry which is preliminary data.</text>
</comment>
<dbReference type="Proteomes" id="UP000299102">
    <property type="component" value="Unassembled WGS sequence"/>
</dbReference>
<evidence type="ECO:0000313" key="2">
    <source>
        <dbReference type="Proteomes" id="UP000299102"/>
    </source>
</evidence>
<name>A0A4C1VZQ9_EUMVA</name>
<sequence length="126" mass="13940">MTNDKRVRDITVRSGGRGQTIKGHLRDRFEGGCPFAIWRHYFKIAVAITAKNKCARVIAPSKERGTEAVGNGPARYAGGRGRGPILSVGVRHGARSLQSAMDQYVGLKDQLPQYKVKTLRVDMPYK</sequence>
<evidence type="ECO:0000313" key="1">
    <source>
        <dbReference type="EMBL" id="GBP44321.1"/>
    </source>
</evidence>
<reference evidence="1 2" key="1">
    <citation type="journal article" date="2019" name="Commun. Biol.">
        <title>The bagworm genome reveals a unique fibroin gene that provides high tensile strength.</title>
        <authorList>
            <person name="Kono N."/>
            <person name="Nakamura H."/>
            <person name="Ohtoshi R."/>
            <person name="Tomita M."/>
            <person name="Numata K."/>
            <person name="Arakawa K."/>
        </authorList>
    </citation>
    <scope>NUCLEOTIDE SEQUENCE [LARGE SCALE GENOMIC DNA]</scope>
</reference>
<keyword evidence="2" id="KW-1185">Reference proteome</keyword>
<accession>A0A4C1VZQ9</accession>
<dbReference type="AlphaFoldDB" id="A0A4C1VZQ9"/>
<proteinExistence type="predicted"/>
<dbReference type="EMBL" id="BGZK01000450">
    <property type="protein sequence ID" value="GBP44321.1"/>
    <property type="molecule type" value="Genomic_DNA"/>
</dbReference>